<evidence type="ECO:0000313" key="2">
    <source>
        <dbReference type="Proteomes" id="UP000504637"/>
    </source>
</evidence>
<gene>
    <name evidence="3" type="ORF">K489DRAFT_167487</name>
</gene>
<keyword evidence="1" id="KW-0472">Membrane</keyword>
<protein>
    <submittedName>
        <fullName evidence="3">Uncharacterized protein</fullName>
    </submittedName>
</protein>
<reference evidence="3" key="3">
    <citation type="submission" date="2025-08" db="UniProtKB">
        <authorList>
            <consortium name="RefSeq"/>
        </authorList>
    </citation>
    <scope>IDENTIFICATION</scope>
    <source>
        <strain evidence="3">CBS 342.82</strain>
    </source>
</reference>
<reference evidence="3" key="2">
    <citation type="submission" date="2020-04" db="EMBL/GenBank/DDBJ databases">
        <authorList>
            <consortium name="NCBI Genome Project"/>
        </authorList>
    </citation>
    <scope>NUCLEOTIDE SEQUENCE</scope>
    <source>
        <strain evidence="3">CBS 342.82</strain>
    </source>
</reference>
<keyword evidence="1" id="KW-0812">Transmembrane</keyword>
<keyword evidence="2" id="KW-1185">Reference proteome</keyword>
<reference evidence="3" key="1">
    <citation type="submission" date="2020-01" db="EMBL/GenBank/DDBJ databases">
        <authorList>
            <consortium name="DOE Joint Genome Institute"/>
            <person name="Haridas S."/>
            <person name="Albert R."/>
            <person name="Binder M."/>
            <person name="Bloem J."/>
            <person name="Labutti K."/>
            <person name="Salamov A."/>
            <person name="Andreopoulos B."/>
            <person name="Baker S.E."/>
            <person name="Barry K."/>
            <person name="Bills G."/>
            <person name="Bluhm B.H."/>
            <person name="Cannon C."/>
            <person name="Castanera R."/>
            <person name="Culley D.E."/>
            <person name="Daum C."/>
            <person name="Ezra D."/>
            <person name="Gonzalez J.B."/>
            <person name="Henrissat B."/>
            <person name="Kuo A."/>
            <person name="Liang C."/>
            <person name="Lipzen A."/>
            <person name="Lutzoni F."/>
            <person name="Magnuson J."/>
            <person name="Mondo S."/>
            <person name="Nolan M."/>
            <person name="Ohm R."/>
            <person name="Pangilinan J."/>
            <person name="Park H.-J."/>
            <person name="Ramirez L."/>
            <person name="Alfaro M."/>
            <person name="Sun H."/>
            <person name="Tritt A."/>
            <person name="Yoshinaga Y."/>
            <person name="Zwiers L.-H."/>
            <person name="Turgeon B.G."/>
            <person name="Goodwin S.B."/>
            <person name="Spatafora J.W."/>
            <person name="Crous P.W."/>
            <person name="Grigoriev I.V."/>
        </authorList>
    </citation>
    <scope>NUCLEOTIDE SEQUENCE</scope>
    <source>
        <strain evidence="3">CBS 342.82</strain>
    </source>
</reference>
<feature type="transmembrane region" description="Helical" evidence="1">
    <location>
        <begin position="20"/>
        <end position="42"/>
    </location>
</feature>
<dbReference type="GeneID" id="54357142"/>
<keyword evidence="1" id="KW-1133">Transmembrane helix</keyword>
<dbReference type="SUPFAM" id="SSF103473">
    <property type="entry name" value="MFS general substrate transporter"/>
    <property type="match status" value="1"/>
</dbReference>
<evidence type="ECO:0000256" key="1">
    <source>
        <dbReference type="SAM" id="Phobius"/>
    </source>
</evidence>
<proteinExistence type="predicted"/>
<dbReference type="Proteomes" id="UP000504637">
    <property type="component" value="Unplaced"/>
</dbReference>
<accession>A0A6J3MCJ8</accession>
<dbReference type="AlphaFoldDB" id="A0A6J3MCJ8"/>
<dbReference type="InterPro" id="IPR036259">
    <property type="entry name" value="MFS_trans_sf"/>
</dbReference>
<dbReference type="RefSeq" id="XP_033462781.1">
    <property type="nucleotide sequence ID" value="XM_033599343.1"/>
</dbReference>
<evidence type="ECO:0000313" key="3">
    <source>
        <dbReference type="RefSeq" id="XP_033462781.1"/>
    </source>
</evidence>
<name>A0A6J3MCJ8_9PEZI</name>
<feature type="transmembrane region" description="Helical" evidence="1">
    <location>
        <begin position="49"/>
        <end position="73"/>
    </location>
</feature>
<organism evidence="3">
    <name type="scientific">Dissoconium aciculare CBS 342.82</name>
    <dbReference type="NCBI Taxonomy" id="1314786"/>
    <lineage>
        <taxon>Eukaryota</taxon>
        <taxon>Fungi</taxon>
        <taxon>Dikarya</taxon>
        <taxon>Ascomycota</taxon>
        <taxon>Pezizomycotina</taxon>
        <taxon>Dothideomycetes</taxon>
        <taxon>Dothideomycetidae</taxon>
        <taxon>Mycosphaerellales</taxon>
        <taxon>Dissoconiaceae</taxon>
        <taxon>Dissoconium</taxon>
    </lineage>
</organism>
<sequence length="83" mass="9416">MIRWMTVFLHNRGYSVSDYNTYPVTVGCAEILLIFVAAVLVDKLGNPQIIIFLFGTIQIYGYAVFAAFPIVYFRYGYFGLGES</sequence>